<gene>
    <name evidence="1" type="ORF">MNBD_GAMMA11-3444</name>
</gene>
<organism evidence="1">
    <name type="scientific">hydrothermal vent metagenome</name>
    <dbReference type="NCBI Taxonomy" id="652676"/>
    <lineage>
        <taxon>unclassified sequences</taxon>
        <taxon>metagenomes</taxon>
        <taxon>ecological metagenomes</taxon>
    </lineage>
</organism>
<protein>
    <submittedName>
        <fullName evidence="1">Uncharacterized protein</fullName>
    </submittedName>
</protein>
<dbReference type="AlphaFoldDB" id="A0A3B0XC42"/>
<accession>A0A3B0XC42</accession>
<reference evidence="1" key="1">
    <citation type="submission" date="2018-06" db="EMBL/GenBank/DDBJ databases">
        <authorList>
            <person name="Zhirakovskaya E."/>
        </authorList>
    </citation>
    <scope>NUCLEOTIDE SEQUENCE</scope>
</reference>
<sequence>MEMMNLNSQDKKLILHSAYLAFLQYEWKNYVFETLSNTERNLIIGKMPCGDAIGNLMTLAKMLLSDFDEKSPIKGEIEKIKEFIYDKNS</sequence>
<proteinExistence type="predicted"/>
<dbReference type="EMBL" id="UOFG01000258">
    <property type="protein sequence ID" value="VAW65868.1"/>
    <property type="molecule type" value="Genomic_DNA"/>
</dbReference>
<evidence type="ECO:0000313" key="1">
    <source>
        <dbReference type="EMBL" id="VAW65868.1"/>
    </source>
</evidence>
<name>A0A3B0XC42_9ZZZZ</name>